<gene>
    <name evidence="1" type="ORF">PR048_006436</name>
</gene>
<accession>A0ABQ9IAY7</accession>
<dbReference type="Proteomes" id="UP001159363">
    <property type="component" value="Chromosome 2"/>
</dbReference>
<evidence type="ECO:0000313" key="2">
    <source>
        <dbReference type="Proteomes" id="UP001159363"/>
    </source>
</evidence>
<name>A0ABQ9IAY7_9NEOP</name>
<reference evidence="1 2" key="1">
    <citation type="submission" date="2023-02" db="EMBL/GenBank/DDBJ databases">
        <title>LHISI_Scaffold_Assembly.</title>
        <authorList>
            <person name="Stuart O.P."/>
            <person name="Cleave R."/>
            <person name="Magrath M.J.L."/>
            <person name="Mikheyev A.S."/>
        </authorList>
    </citation>
    <scope>NUCLEOTIDE SEQUENCE [LARGE SCALE GENOMIC DNA]</scope>
    <source>
        <strain evidence="1">Daus_M_001</strain>
        <tissue evidence="1">Leg muscle</tissue>
    </source>
</reference>
<protein>
    <submittedName>
        <fullName evidence="1">Uncharacterized protein</fullName>
    </submittedName>
</protein>
<keyword evidence="2" id="KW-1185">Reference proteome</keyword>
<proteinExistence type="predicted"/>
<sequence length="157" mass="18609">MATKDRRGKYDHKHCNIPEEVTETISAHSKDDRVIAVERTVREFICQTRLILIGCMKCTNKPPVSYEYYRKIFNTRFNIEFGYPRRDTCSSCDKYQADVTVLQHTLSGPSLPDKEKHKIETQLRTAQVANEDHKRKAEVFYERKLTARQRIMKRKKR</sequence>
<comment type="caution">
    <text evidence="1">The sequence shown here is derived from an EMBL/GenBank/DDBJ whole genome shotgun (WGS) entry which is preliminary data.</text>
</comment>
<organism evidence="1 2">
    <name type="scientific">Dryococelus australis</name>
    <dbReference type="NCBI Taxonomy" id="614101"/>
    <lineage>
        <taxon>Eukaryota</taxon>
        <taxon>Metazoa</taxon>
        <taxon>Ecdysozoa</taxon>
        <taxon>Arthropoda</taxon>
        <taxon>Hexapoda</taxon>
        <taxon>Insecta</taxon>
        <taxon>Pterygota</taxon>
        <taxon>Neoptera</taxon>
        <taxon>Polyneoptera</taxon>
        <taxon>Phasmatodea</taxon>
        <taxon>Verophasmatodea</taxon>
        <taxon>Anareolatae</taxon>
        <taxon>Phasmatidae</taxon>
        <taxon>Eurycanthinae</taxon>
        <taxon>Dryococelus</taxon>
    </lineage>
</organism>
<dbReference type="EMBL" id="JARBHB010000002">
    <property type="protein sequence ID" value="KAJ8893835.1"/>
    <property type="molecule type" value="Genomic_DNA"/>
</dbReference>
<evidence type="ECO:0000313" key="1">
    <source>
        <dbReference type="EMBL" id="KAJ8893835.1"/>
    </source>
</evidence>